<keyword evidence="2" id="KW-0808">Transferase</keyword>
<dbReference type="eggNOG" id="COG3306">
    <property type="taxonomic scope" value="Bacteria"/>
</dbReference>
<dbReference type="HOGENOM" id="CLU_071269_3_0_6"/>
<sequence>MSFKIFVINLDSSVDRIENMQAQCSKLGIEFERVSAVRGKNLSSAEKAAVYNRDVNLAKYDKELNDGEIGCYMSHARCWEQILIQKLDYSLILEDDAILTPEITAYIAKLADSTSEWDYIKLSHGRKPKNILNAIDLGDGLSLGQCIKLPSTTTGQFVSQTGAKKLLQHAYPIARPIDIDIQFWYEKSLRSFVVRPFPILNGDFGSEINQVTDRRQVDKRQFARIWQKAKFELNLLLHRGRLGALPQSLVKQAKTK</sequence>
<dbReference type="EMBL" id="CP000302">
    <property type="protein sequence ID" value="ABE53504.1"/>
    <property type="molecule type" value="Genomic_DNA"/>
</dbReference>
<dbReference type="InterPro" id="IPR002654">
    <property type="entry name" value="Glyco_trans_25"/>
</dbReference>
<dbReference type="AlphaFoldDB" id="Q12SS2"/>
<evidence type="ECO:0000313" key="2">
    <source>
        <dbReference type="EMBL" id="ABE53504.1"/>
    </source>
</evidence>
<evidence type="ECO:0000259" key="1">
    <source>
        <dbReference type="Pfam" id="PF01755"/>
    </source>
</evidence>
<dbReference type="OrthoDB" id="9816113at2"/>
<dbReference type="STRING" id="318161.Sden_0207"/>
<dbReference type="CAZy" id="GT25">
    <property type="family name" value="Glycosyltransferase Family 25"/>
</dbReference>
<dbReference type="Pfam" id="PF01755">
    <property type="entry name" value="Glyco_transf_25"/>
    <property type="match status" value="1"/>
</dbReference>
<reference evidence="2 3" key="1">
    <citation type="submission" date="2006-03" db="EMBL/GenBank/DDBJ databases">
        <title>Complete sequence of Shewanella denitrificans OS217.</title>
        <authorList>
            <consortium name="US DOE Joint Genome Institute"/>
            <person name="Copeland A."/>
            <person name="Lucas S."/>
            <person name="Lapidus A."/>
            <person name="Barry K."/>
            <person name="Detter J.C."/>
            <person name="Glavina del Rio T."/>
            <person name="Hammon N."/>
            <person name="Israni S."/>
            <person name="Dalin E."/>
            <person name="Tice H."/>
            <person name="Pitluck S."/>
            <person name="Brettin T."/>
            <person name="Bruce D."/>
            <person name="Han C."/>
            <person name="Tapia R."/>
            <person name="Gilna P."/>
            <person name="Kiss H."/>
            <person name="Schmutz J."/>
            <person name="Larimer F."/>
            <person name="Land M."/>
            <person name="Hauser L."/>
            <person name="Kyrpides N."/>
            <person name="Lykidis A."/>
            <person name="Richardson P."/>
        </authorList>
    </citation>
    <scope>NUCLEOTIDE SEQUENCE [LARGE SCALE GENOMIC DNA]</scope>
    <source>
        <strain evidence="3">OS217 / ATCC BAA-1090 / DSM 15013</strain>
    </source>
</reference>
<gene>
    <name evidence="2" type="ordered locus">Sden_0207</name>
</gene>
<organism evidence="2 3">
    <name type="scientific">Shewanella denitrificans (strain OS217 / ATCC BAA-1090 / DSM 15013)</name>
    <dbReference type="NCBI Taxonomy" id="318161"/>
    <lineage>
        <taxon>Bacteria</taxon>
        <taxon>Pseudomonadati</taxon>
        <taxon>Pseudomonadota</taxon>
        <taxon>Gammaproteobacteria</taxon>
        <taxon>Alteromonadales</taxon>
        <taxon>Shewanellaceae</taxon>
        <taxon>Shewanella</taxon>
    </lineage>
</organism>
<name>Q12SS2_SHEDO</name>
<dbReference type="CDD" id="cd06532">
    <property type="entry name" value="Glyco_transf_25"/>
    <property type="match status" value="1"/>
</dbReference>
<accession>Q12SS2</accession>
<dbReference type="Proteomes" id="UP000001982">
    <property type="component" value="Chromosome"/>
</dbReference>
<keyword evidence="3" id="KW-1185">Reference proteome</keyword>
<dbReference type="GO" id="GO:0016740">
    <property type="term" value="F:transferase activity"/>
    <property type="evidence" value="ECO:0007669"/>
    <property type="project" value="UniProtKB-KW"/>
</dbReference>
<protein>
    <submittedName>
        <fullName evidence="2">Glycosyl transferase, family 25</fullName>
    </submittedName>
</protein>
<dbReference type="RefSeq" id="WP_011494671.1">
    <property type="nucleotide sequence ID" value="NC_007954.1"/>
</dbReference>
<proteinExistence type="predicted"/>
<dbReference type="KEGG" id="sdn:Sden_0207"/>
<feature type="domain" description="Glycosyl transferase family 25" evidence="1">
    <location>
        <begin position="4"/>
        <end position="178"/>
    </location>
</feature>
<evidence type="ECO:0000313" key="3">
    <source>
        <dbReference type="Proteomes" id="UP000001982"/>
    </source>
</evidence>